<dbReference type="AlphaFoldDB" id="A0A094PTL4"/>
<gene>
    <name evidence="1" type="ORF">GM50_18020</name>
</gene>
<evidence type="ECO:0008006" key="2">
    <source>
        <dbReference type="Google" id="ProtNLM"/>
    </source>
</evidence>
<protein>
    <recommendedName>
        <fullName evidence="2">DUF4177 domain-containing protein</fullName>
    </recommendedName>
</protein>
<comment type="caution">
    <text evidence="1">The sequence shown here is derived from an EMBL/GenBank/DDBJ whole genome shotgun (WGS) entry which is preliminary data.</text>
</comment>
<name>A0A094PTL4_9ZZZZ</name>
<organism evidence="1">
    <name type="scientific">freshwater metagenome</name>
    <dbReference type="NCBI Taxonomy" id="449393"/>
    <lineage>
        <taxon>unclassified sequences</taxon>
        <taxon>metagenomes</taxon>
        <taxon>ecological metagenomes</taxon>
    </lineage>
</organism>
<proteinExistence type="predicted"/>
<accession>A0A094PTL4</accession>
<evidence type="ECO:0000313" key="1">
    <source>
        <dbReference type="EMBL" id="KGA15105.1"/>
    </source>
</evidence>
<sequence>MNMAKWEYLVEELTITDKWNSNKRAEEFEKFSSKLNSLGNEGWELISYQAIPLVGSWSKEVKGYAYLGMLKRALG</sequence>
<reference evidence="1" key="1">
    <citation type="submission" date="2014-05" db="EMBL/GenBank/DDBJ databases">
        <title>Key roles for freshwater Actinobacteria revealed by deep metagenomic sequencing.</title>
        <authorList>
            <person name="Ghai R."/>
            <person name="Mizuno C.M."/>
            <person name="Picazo A."/>
            <person name="Camacho A."/>
            <person name="Rodriguez-Valera F."/>
        </authorList>
    </citation>
    <scope>NUCLEOTIDE SEQUENCE</scope>
</reference>
<dbReference type="EMBL" id="JNSK01000106">
    <property type="protein sequence ID" value="KGA15105.1"/>
    <property type="molecule type" value="Genomic_DNA"/>
</dbReference>